<keyword evidence="3" id="KW-1185">Reference proteome</keyword>
<organism evidence="2 3">
    <name type="scientific">Paracoccus chinensis</name>
    <dbReference type="NCBI Taxonomy" id="525640"/>
    <lineage>
        <taxon>Bacteria</taxon>
        <taxon>Pseudomonadati</taxon>
        <taxon>Pseudomonadota</taxon>
        <taxon>Alphaproteobacteria</taxon>
        <taxon>Rhodobacterales</taxon>
        <taxon>Paracoccaceae</taxon>
        <taxon>Paracoccus</taxon>
    </lineage>
</organism>
<dbReference type="InterPro" id="IPR056911">
    <property type="entry name" value="Phage_Znf_bind_put"/>
</dbReference>
<dbReference type="EMBL" id="FNGE01000046">
    <property type="protein sequence ID" value="SDL94027.1"/>
    <property type="molecule type" value="Genomic_DNA"/>
</dbReference>
<evidence type="ECO:0000259" key="1">
    <source>
        <dbReference type="Pfam" id="PF24623"/>
    </source>
</evidence>
<sequence>MPDFTAYDHPVLAVPCPTCRAAPGLWCRCSSGHMAFDLHAARRAEAARQFIAQHGDWAAIIHAAPGWLIDPRGRARH</sequence>
<proteinExistence type="predicted"/>
<dbReference type="OrthoDB" id="7856071at2"/>
<dbReference type="AlphaFoldDB" id="A0A1G9P718"/>
<reference evidence="3" key="1">
    <citation type="submission" date="2016-10" db="EMBL/GenBank/DDBJ databases">
        <authorList>
            <person name="Varghese N."/>
            <person name="Submissions S."/>
        </authorList>
    </citation>
    <scope>NUCLEOTIDE SEQUENCE [LARGE SCALE GENOMIC DNA]</scope>
    <source>
        <strain evidence="3">CGMCC 1.7655</strain>
    </source>
</reference>
<dbReference type="Pfam" id="PF24623">
    <property type="entry name" value="Phage_zn_bind_8"/>
    <property type="match status" value="1"/>
</dbReference>
<dbReference type="Proteomes" id="UP000199555">
    <property type="component" value="Unassembled WGS sequence"/>
</dbReference>
<accession>A0A1G9P718</accession>
<dbReference type="RefSeq" id="WP_090757543.1">
    <property type="nucleotide sequence ID" value="NZ_FNGE01000046.1"/>
</dbReference>
<evidence type="ECO:0000313" key="2">
    <source>
        <dbReference type="EMBL" id="SDL94027.1"/>
    </source>
</evidence>
<feature type="domain" description="DNA-binding phage zinc finger" evidence="1">
    <location>
        <begin position="8"/>
        <end position="52"/>
    </location>
</feature>
<protein>
    <recommendedName>
        <fullName evidence="1">DNA-binding phage zinc finger domain-containing protein</fullName>
    </recommendedName>
</protein>
<evidence type="ECO:0000313" key="3">
    <source>
        <dbReference type="Proteomes" id="UP000199555"/>
    </source>
</evidence>
<name>A0A1G9P718_9RHOB</name>
<gene>
    <name evidence="2" type="ORF">SAMN04487971_1463</name>
</gene>